<evidence type="ECO:0000313" key="4">
    <source>
        <dbReference type="Proteomes" id="UP000031829"/>
    </source>
</evidence>
<dbReference type="GO" id="GO:0016758">
    <property type="term" value="F:hexosyltransferase activity"/>
    <property type="evidence" value="ECO:0007669"/>
    <property type="project" value="UniProtKB-ARBA"/>
</dbReference>
<sequence>MNNFKSQPDQPLVSIVTPAYNCAAFISSTIKSIQQQTYLNWELLVIDDCSTDETAEVVREFSRKDQRIQLLQLTKNSGAAAARNEGISAASGRFLAFLDSDDLWHRKKLKKQVAFMLEKNCAFSYTGYSIMDEKGEETGVEVNVPKSVDYRMLAGNTIIGCLTVMLDKKQISTILMPNIQPEDTALWLSLLRQGYTAYGLQESLAYYRLVSHSVSSNKLKAATRYWKLLRKQERLPLWKSATYFVQYSVNAYAKSKNLSKS</sequence>
<dbReference type="InterPro" id="IPR029044">
    <property type="entry name" value="Nucleotide-diphossugar_trans"/>
</dbReference>
<gene>
    <name evidence="3" type="ORF">BG04_3401</name>
</gene>
<protein>
    <submittedName>
        <fullName evidence="3">Glycosyltransferase like 2 family protein</fullName>
    </submittedName>
</protein>
<dbReference type="CDD" id="cd00761">
    <property type="entry name" value="Glyco_tranf_GTA_type"/>
    <property type="match status" value="1"/>
</dbReference>
<dbReference type="Proteomes" id="UP000031829">
    <property type="component" value="Chromosome"/>
</dbReference>
<reference evidence="3 4" key="1">
    <citation type="journal article" date="2015" name="Genome Announc.">
        <title>Complete genome sequences for 35 biothreat assay-relevant bacillus species.</title>
        <authorList>
            <person name="Johnson S.L."/>
            <person name="Daligault H.E."/>
            <person name="Davenport K.W."/>
            <person name="Jaissle J."/>
            <person name="Frey K.G."/>
            <person name="Ladner J.T."/>
            <person name="Broomall S.M."/>
            <person name="Bishop-Lilly K.A."/>
            <person name="Bruce D.C."/>
            <person name="Gibbons H.S."/>
            <person name="Coyne S.R."/>
            <person name="Lo C.C."/>
            <person name="Meincke L."/>
            <person name="Munk A.C."/>
            <person name="Koroleva G.I."/>
            <person name="Rosenzweig C.N."/>
            <person name="Palacios G.F."/>
            <person name="Redden C.L."/>
            <person name="Minogue T.D."/>
            <person name="Chain P.S."/>
        </authorList>
    </citation>
    <scope>NUCLEOTIDE SEQUENCE [LARGE SCALE GENOMIC DNA]</scope>
    <source>
        <strain evidence="4">ATCC 14581 / DSM 32 / JCM 2506 / NBRC 15308 / NCIMB 9376 / NCTC 10342 / NRRL B-14308 / VKM B-512</strain>
    </source>
</reference>
<dbReference type="Pfam" id="PF00535">
    <property type="entry name" value="Glycos_transf_2"/>
    <property type="match status" value="1"/>
</dbReference>
<dbReference type="KEGG" id="bmeg:BG04_3401"/>
<dbReference type="PANTHER" id="PTHR22916:SF3">
    <property type="entry name" value="UDP-GLCNAC:BETAGAL BETA-1,3-N-ACETYLGLUCOSAMINYLTRANSFERASE-LIKE PROTEIN 1"/>
    <property type="match status" value="1"/>
</dbReference>
<dbReference type="RefSeq" id="WP_034653801.1">
    <property type="nucleotide sequence ID" value="NZ_BCVB01000003.1"/>
</dbReference>
<accession>A0A0B6AE71</accession>
<dbReference type="AlphaFoldDB" id="A0A0B6AE71"/>
<comment type="similarity">
    <text evidence="1">Belongs to the glycosyltransferase 2 family.</text>
</comment>
<dbReference type="GeneID" id="93641462"/>
<dbReference type="InterPro" id="IPR001173">
    <property type="entry name" value="Glyco_trans_2-like"/>
</dbReference>
<dbReference type="HOGENOM" id="CLU_025996_0_3_9"/>
<dbReference type="EMBL" id="CP009920">
    <property type="protein sequence ID" value="AJI23205.1"/>
    <property type="molecule type" value="Genomic_DNA"/>
</dbReference>
<evidence type="ECO:0000313" key="3">
    <source>
        <dbReference type="EMBL" id="AJI23205.1"/>
    </source>
</evidence>
<evidence type="ECO:0000259" key="2">
    <source>
        <dbReference type="Pfam" id="PF00535"/>
    </source>
</evidence>
<dbReference type="FunFam" id="3.90.550.10:FF:000130">
    <property type="entry name" value="Family 2 glycosyl transferase"/>
    <property type="match status" value="1"/>
</dbReference>
<keyword evidence="3" id="KW-0808">Transferase</keyword>
<dbReference type="Gene3D" id="3.90.550.10">
    <property type="entry name" value="Spore Coat Polysaccharide Biosynthesis Protein SpsA, Chain A"/>
    <property type="match status" value="1"/>
</dbReference>
<evidence type="ECO:0000256" key="1">
    <source>
        <dbReference type="ARBA" id="ARBA00006739"/>
    </source>
</evidence>
<feature type="domain" description="Glycosyltransferase 2-like" evidence="2">
    <location>
        <begin position="14"/>
        <end position="140"/>
    </location>
</feature>
<proteinExistence type="inferred from homology"/>
<organism evidence="3 4">
    <name type="scientific">Priestia megaterium (strain ATCC 14581 / DSM 32 / CCUG 1817 / JCM 2506 / NBRC 15308 / NCIMB 9376 / NCTC 10342 / NRRL B-14308 / VKM B-512 / Ford 19)</name>
    <name type="common">Bacillus megaterium</name>
    <dbReference type="NCBI Taxonomy" id="1348623"/>
    <lineage>
        <taxon>Bacteria</taxon>
        <taxon>Bacillati</taxon>
        <taxon>Bacillota</taxon>
        <taxon>Bacilli</taxon>
        <taxon>Bacillales</taxon>
        <taxon>Bacillaceae</taxon>
        <taxon>Priestia</taxon>
    </lineage>
</organism>
<dbReference type="PANTHER" id="PTHR22916">
    <property type="entry name" value="GLYCOSYLTRANSFERASE"/>
    <property type="match status" value="1"/>
</dbReference>
<dbReference type="SUPFAM" id="SSF53448">
    <property type="entry name" value="Nucleotide-diphospho-sugar transferases"/>
    <property type="match status" value="1"/>
</dbReference>
<name>A0A0B6AE71_PRIM2</name>